<protein>
    <submittedName>
        <fullName evidence="1">Chemotaxis protein</fullName>
    </submittedName>
</protein>
<organism evidence="1 2">
    <name type="scientific">Chromobacterium paludis</name>
    <dbReference type="NCBI Taxonomy" id="2605945"/>
    <lineage>
        <taxon>Bacteria</taxon>
        <taxon>Pseudomonadati</taxon>
        <taxon>Pseudomonadota</taxon>
        <taxon>Betaproteobacteria</taxon>
        <taxon>Neisseriales</taxon>
        <taxon>Chromobacteriaceae</taxon>
        <taxon>Chromobacterium</taxon>
    </lineage>
</organism>
<reference evidence="1 2" key="1">
    <citation type="submission" date="2019-08" db="EMBL/GenBank/DDBJ databases">
        <title>Chromobacterium paludis, a novel bacterium isolated from a Maryland marsh pond.</title>
        <authorList>
            <person name="Blackburn M.B."/>
            <person name="Gundersen-Rindal D.E."/>
        </authorList>
    </citation>
    <scope>NUCLEOTIDE SEQUENCE [LARGE SCALE GENOMIC DNA]</scope>
    <source>
        <strain evidence="2">IIBBL 257-1</strain>
    </source>
</reference>
<evidence type="ECO:0000313" key="2">
    <source>
        <dbReference type="Proteomes" id="UP000322079"/>
    </source>
</evidence>
<name>A0A5C1DF08_9NEIS</name>
<proteinExistence type="predicted"/>
<dbReference type="KEGG" id="chrm:FYK34_07185"/>
<dbReference type="Gene3D" id="1.20.120.30">
    <property type="entry name" value="Aspartate receptor, ligand-binding domain"/>
    <property type="match status" value="1"/>
</dbReference>
<evidence type="ECO:0000313" key="1">
    <source>
        <dbReference type="EMBL" id="QEL55361.1"/>
    </source>
</evidence>
<dbReference type="RefSeq" id="WP_149295726.1">
    <property type="nucleotide sequence ID" value="NZ_CP043473.1"/>
</dbReference>
<dbReference type="EMBL" id="CP043473">
    <property type="protein sequence ID" value="QEL55361.1"/>
    <property type="molecule type" value="Genomic_DNA"/>
</dbReference>
<dbReference type="AlphaFoldDB" id="A0A5C1DF08"/>
<keyword evidence="2" id="KW-1185">Reference proteome</keyword>
<gene>
    <name evidence="1" type="ORF">FYK34_07185</name>
</gene>
<dbReference type="Proteomes" id="UP000322079">
    <property type="component" value="Chromosome"/>
</dbReference>
<accession>A0A5C1DF08</accession>
<sequence length="119" mass="12970">MDLEQEILSHEEWKARLLEAIAEQARLDVDTLTRDDCCLLGVWLHGGGGSRPGRLAIFQGCLNRHRMLHGEIGRIALLINQGRYEEAEAALDAPAFGVAVSATTAALRHLALVIASDTQ</sequence>